<dbReference type="InterPro" id="IPR019181">
    <property type="entry name" value="LSM12_ABD"/>
</dbReference>
<dbReference type="InterPro" id="IPR047574">
    <property type="entry name" value="AD"/>
</dbReference>
<dbReference type="PROSITE" id="PS52001">
    <property type="entry name" value="AD"/>
    <property type="match status" value="1"/>
</dbReference>
<dbReference type="AlphaFoldDB" id="A0A7R9XRE0"/>
<evidence type="ECO:0000259" key="1">
    <source>
        <dbReference type="PROSITE" id="PS52001"/>
    </source>
</evidence>
<dbReference type="EMBL" id="HBDX01002155">
    <property type="protein sequence ID" value="CAD8221131.1"/>
    <property type="molecule type" value="Transcribed_RNA"/>
</dbReference>
<evidence type="ECO:0000313" key="2">
    <source>
        <dbReference type="EMBL" id="CAD8221131.1"/>
    </source>
</evidence>
<dbReference type="PANTHER" id="PTHR13542">
    <property type="entry name" value="LSM12 HOMOLOG"/>
    <property type="match status" value="1"/>
</dbReference>
<dbReference type="InterPro" id="IPR039683">
    <property type="entry name" value="Lsm12-like"/>
</dbReference>
<name>A0A7R9XRE0_9CHLO</name>
<accession>A0A7R9XRE0</accession>
<reference evidence="2" key="1">
    <citation type="submission" date="2021-01" db="EMBL/GenBank/DDBJ databases">
        <authorList>
            <person name="Corre E."/>
            <person name="Pelletier E."/>
            <person name="Niang G."/>
            <person name="Scheremetjew M."/>
            <person name="Finn R."/>
            <person name="Kale V."/>
            <person name="Holt S."/>
            <person name="Cochrane G."/>
            <person name="Meng A."/>
            <person name="Brown T."/>
            <person name="Cohen L."/>
        </authorList>
    </citation>
    <scope>NUCLEOTIDE SEQUENCE</scope>
    <source>
        <strain evidence="2">Clade-A-BCC118000</strain>
    </source>
</reference>
<gene>
    <name evidence="2" type="ORF">OLUC0939_LOCUS1851</name>
</gene>
<proteinExistence type="predicted"/>
<dbReference type="SMART" id="SM00995">
    <property type="entry name" value="AD"/>
    <property type="match status" value="1"/>
</dbReference>
<feature type="domain" description="AD" evidence="1">
    <location>
        <begin position="75"/>
        <end position="169"/>
    </location>
</feature>
<organism evidence="2">
    <name type="scientific">Ostreococcus sp. 'lucimarinus'</name>
    <dbReference type="NCBI Taxonomy" id="242159"/>
    <lineage>
        <taxon>Eukaryota</taxon>
        <taxon>Viridiplantae</taxon>
        <taxon>Chlorophyta</taxon>
        <taxon>Mamiellophyceae</taxon>
        <taxon>Mamiellales</taxon>
        <taxon>Bathycoccaceae</taxon>
        <taxon>Ostreococcus</taxon>
    </lineage>
</organism>
<sequence>MSTSYAHGATVTKGTTASGESFRGEIFAYDDGAKLLVVRTPGEISNSYDLTFVNVAGAKDIEIDTSTARDPEALPTVDDPRRERRFEAACRAAKTAGDNIGENVSALAQDVFDSLARTLPCKWNKDVIVVMDEVDVVGPKYDAASGSGQTPGALERVQKVLELERAKLGL</sequence>
<dbReference type="Pfam" id="PF09793">
    <property type="entry name" value="AD"/>
    <property type="match status" value="1"/>
</dbReference>
<protein>
    <recommendedName>
        <fullName evidence="1">AD domain-containing protein</fullName>
    </recommendedName>
</protein>